<gene>
    <name evidence="4" type="ORF">UFOPK2399_01359</name>
</gene>
<keyword evidence="1" id="KW-0597">Phosphoprotein</keyword>
<dbReference type="GO" id="GO:0006355">
    <property type="term" value="P:regulation of DNA-templated transcription"/>
    <property type="evidence" value="ECO:0007669"/>
    <property type="project" value="InterPro"/>
</dbReference>
<dbReference type="InterPro" id="IPR000551">
    <property type="entry name" value="MerR-type_HTH_dom"/>
</dbReference>
<sequence>MGQAAQFLGVAQSTIRKWSDVGRVPAFYTPGGHRRYRRDDLDRFVSQSGPTHREVAVKPEVLVVDDDSRVREFLRISLEVEGYVVREAESGVQALGLIEESAPDLVLLDVVMPGIDGWEMLRRMQELHGAIPVILFSGQFDSTSLAAAAAQGARGVIGKPFDPQELVARARQILAVR</sequence>
<name>A0A6J6PRB2_9ZZZZ</name>
<dbReference type="InterPro" id="IPR009061">
    <property type="entry name" value="DNA-bd_dom_put_sf"/>
</dbReference>
<dbReference type="Gene3D" id="1.10.1660.10">
    <property type="match status" value="1"/>
</dbReference>
<dbReference type="SMART" id="SM00448">
    <property type="entry name" value="REC"/>
    <property type="match status" value="1"/>
</dbReference>
<dbReference type="InterPro" id="IPR050595">
    <property type="entry name" value="Bact_response_regulator"/>
</dbReference>
<feature type="domain" description="HTH merR-type" evidence="3">
    <location>
        <begin position="1"/>
        <end position="44"/>
    </location>
</feature>
<feature type="domain" description="Response regulatory" evidence="2">
    <location>
        <begin position="60"/>
        <end position="174"/>
    </location>
</feature>
<dbReference type="NCBIfam" id="TIGR01764">
    <property type="entry name" value="excise"/>
    <property type="match status" value="1"/>
</dbReference>
<dbReference type="PROSITE" id="PS50110">
    <property type="entry name" value="RESPONSE_REGULATORY"/>
    <property type="match status" value="1"/>
</dbReference>
<evidence type="ECO:0000259" key="2">
    <source>
        <dbReference type="PROSITE" id="PS50110"/>
    </source>
</evidence>
<dbReference type="EMBL" id="CAEZXP010000004">
    <property type="protein sequence ID" value="CAB4701002.1"/>
    <property type="molecule type" value="Genomic_DNA"/>
</dbReference>
<dbReference type="Pfam" id="PF12728">
    <property type="entry name" value="HTH_17"/>
    <property type="match status" value="1"/>
</dbReference>
<dbReference type="InterPro" id="IPR041657">
    <property type="entry name" value="HTH_17"/>
</dbReference>
<dbReference type="PANTHER" id="PTHR44591:SF3">
    <property type="entry name" value="RESPONSE REGULATORY DOMAIN-CONTAINING PROTEIN"/>
    <property type="match status" value="1"/>
</dbReference>
<organism evidence="4">
    <name type="scientific">freshwater metagenome</name>
    <dbReference type="NCBI Taxonomy" id="449393"/>
    <lineage>
        <taxon>unclassified sequences</taxon>
        <taxon>metagenomes</taxon>
        <taxon>ecological metagenomes</taxon>
    </lineage>
</organism>
<dbReference type="Gene3D" id="3.40.50.2300">
    <property type="match status" value="1"/>
</dbReference>
<accession>A0A6J6PRB2</accession>
<protein>
    <submittedName>
        <fullName evidence="4">Unannotated protein</fullName>
    </submittedName>
</protein>
<dbReference type="AlphaFoldDB" id="A0A6J6PRB2"/>
<evidence type="ECO:0000256" key="1">
    <source>
        <dbReference type="ARBA" id="ARBA00022553"/>
    </source>
</evidence>
<dbReference type="SUPFAM" id="SSF46955">
    <property type="entry name" value="Putative DNA-binding domain"/>
    <property type="match status" value="1"/>
</dbReference>
<proteinExistence type="predicted"/>
<dbReference type="PANTHER" id="PTHR44591">
    <property type="entry name" value="STRESS RESPONSE REGULATOR PROTEIN 1"/>
    <property type="match status" value="1"/>
</dbReference>
<dbReference type="InterPro" id="IPR001789">
    <property type="entry name" value="Sig_transdc_resp-reg_receiver"/>
</dbReference>
<dbReference type="PROSITE" id="PS50937">
    <property type="entry name" value="HTH_MERR_2"/>
    <property type="match status" value="1"/>
</dbReference>
<evidence type="ECO:0000259" key="3">
    <source>
        <dbReference type="PROSITE" id="PS50937"/>
    </source>
</evidence>
<dbReference type="InterPro" id="IPR011006">
    <property type="entry name" value="CheY-like_superfamily"/>
</dbReference>
<dbReference type="SUPFAM" id="SSF52172">
    <property type="entry name" value="CheY-like"/>
    <property type="match status" value="1"/>
</dbReference>
<dbReference type="InterPro" id="IPR010093">
    <property type="entry name" value="SinI_DNA-bd"/>
</dbReference>
<dbReference type="GO" id="GO:0003677">
    <property type="term" value="F:DNA binding"/>
    <property type="evidence" value="ECO:0007669"/>
    <property type="project" value="InterPro"/>
</dbReference>
<dbReference type="Pfam" id="PF00072">
    <property type="entry name" value="Response_reg"/>
    <property type="match status" value="1"/>
</dbReference>
<reference evidence="4" key="1">
    <citation type="submission" date="2020-05" db="EMBL/GenBank/DDBJ databases">
        <authorList>
            <person name="Chiriac C."/>
            <person name="Salcher M."/>
            <person name="Ghai R."/>
            <person name="Kavagutti S V."/>
        </authorList>
    </citation>
    <scope>NUCLEOTIDE SEQUENCE</scope>
</reference>
<dbReference type="CDD" id="cd00156">
    <property type="entry name" value="REC"/>
    <property type="match status" value="1"/>
</dbReference>
<dbReference type="GO" id="GO:0000160">
    <property type="term" value="P:phosphorelay signal transduction system"/>
    <property type="evidence" value="ECO:0007669"/>
    <property type="project" value="InterPro"/>
</dbReference>
<evidence type="ECO:0000313" key="4">
    <source>
        <dbReference type="EMBL" id="CAB4701002.1"/>
    </source>
</evidence>